<keyword evidence="1" id="KW-0472">Membrane</keyword>
<reference evidence="2" key="2">
    <citation type="submission" date="2020-09" db="EMBL/GenBank/DDBJ databases">
        <authorList>
            <person name="Sun Q."/>
            <person name="Ohkuma M."/>
        </authorList>
    </citation>
    <scope>NUCLEOTIDE SEQUENCE</scope>
    <source>
        <strain evidence="2">JCM 18487</strain>
    </source>
</reference>
<keyword evidence="1" id="KW-0812">Transmembrane</keyword>
<dbReference type="Proteomes" id="UP000637695">
    <property type="component" value="Unassembled WGS sequence"/>
</dbReference>
<dbReference type="EMBL" id="BMOY01000010">
    <property type="protein sequence ID" value="GGJ01947.1"/>
    <property type="molecule type" value="Genomic_DNA"/>
</dbReference>
<proteinExistence type="predicted"/>
<accession>A0A917K5X4</accession>
<keyword evidence="1" id="KW-1133">Transmembrane helix</keyword>
<keyword evidence="3" id="KW-1185">Reference proteome</keyword>
<evidence type="ECO:0000313" key="3">
    <source>
        <dbReference type="Proteomes" id="UP000637695"/>
    </source>
</evidence>
<dbReference type="AlphaFoldDB" id="A0A917K5X4"/>
<evidence type="ECO:0000313" key="2">
    <source>
        <dbReference type="EMBL" id="GGJ01947.1"/>
    </source>
</evidence>
<name>A0A917K5X4_9BACL</name>
<comment type="caution">
    <text evidence="2">The sequence shown here is derived from an EMBL/GenBank/DDBJ whole genome shotgun (WGS) entry which is preliminary data.</text>
</comment>
<organism evidence="2 3">
    <name type="scientific">Alicyclobacillus cellulosilyticus</name>
    <dbReference type="NCBI Taxonomy" id="1003997"/>
    <lineage>
        <taxon>Bacteria</taxon>
        <taxon>Bacillati</taxon>
        <taxon>Bacillota</taxon>
        <taxon>Bacilli</taxon>
        <taxon>Bacillales</taxon>
        <taxon>Alicyclobacillaceae</taxon>
        <taxon>Alicyclobacillus</taxon>
    </lineage>
</organism>
<dbReference type="RefSeq" id="WP_188881408.1">
    <property type="nucleotide sequence ID" value="NZ_BMOY01000010.1"/>
</dbReference>
<evidence type="ECO:0000256" key="1">
    <source>
        <dbReference type="SAM" id="Phobius"/>
    </source>
</evidence>
<sequence length="210" mass="21948">MPKLAIVRHLLAFLAAVLIVSTAIYMYVLWRNHAPQQVMDAAAGHIVYQAAGMAIGISRAPAAAAGRIHAEPGQVPAAAGQAEAMTGATRVMLLRYTADGGWVVAGQGRAVSVRANPGSGAKVQLALIPNTAVGLAGAYWLCAWAPRGIDAMAVVNPAHPRATDMFRFHAGGIIEPVSLFPDTLLEGRQGSRTVFRLPAARVLTAGTPRE</sequence>
<reference evidence="2" key="1">
    <citation type="journal article" date="2014" name="Int. J. Syst. Evol. Microbiol.">
        <title>Complete genome sequence of Corynebacterium casei LMG S-19264T (=DSM 44701T), isolated from a smear-ripened cheese.</title>
        <authorList>
            <consortium name="US DOE Joint Genome Institute (JGI-PGF)"/>
            <person name="Walter F."/>
            <person name="Albersmeier A."/>
            <person name="Kalinowski J."/>
            <person name="Ruckert C."/>
        </authorList>
    </citation>
    <scope>NUCLEOTIDE SEQUENCE</scope>
    <source>
        <strain evidence="2">JCM 18487</strain>
    </source>
</reference>
<gene>
    <name evidence="2" type="ORF">GCM10010885_08960</name>
</gene>
<protein>
    <submittedName>
        <fullName evidence="2">Uncharacterized protein</fullName>
    </submittedName>
</protein>
<feature type="transmembrane region" description="Helical" evidence="1">
    <location>
        <begin position="6"/>
        <end position="30"/>
    </location>
</feature>